<dbReference type="Gene3D" id="2.60.120.320">
    <property type="entry name" value="Thiamin pyrophosphokinase, thiamin-binding domain"/>
    <property type="match status" value="1"/>
</dbReference>
<proteinExistence type="inferred from homology"/>
<evidence type="ECO:0000256" key="7">
    <source>
        <dbReference type="PIRNR" id="PIRNR031057"/>
    </source>
</evidence>
<keyword evidence="4 7" id="KW-0547">Nucleotide-binding</keyword>
<comment type="catalytic activity">
    <reaction evidence="7">
        <text>thiamine + ATP = thiamine diphosphate + AMP + H(+)</text>
        <dbReference type="Rhea" id="RHEA:11576"/>
        <dbReference type="ChEBI" id="CHEBI:15378"/>
        <dbReference type="ChEBI" id="CHEBI:18385"/>
        <dbReference type="ChEBI" id="CHEBI:30616"/>
        <dbReference type="ChEBI" id="CHEBI:58937"/>
        <dbReference type="ChEBI" id="CHEBI:456215"/>
    </reaction>
</comment>
<dbReference type="InterPro" id="IPR006282">
    <property type="entry name" value="Thi_PPkinase"/>
</dbReference>
<dbReference type="NCBIfam" id="TIGR01378">
    <property type="entry name" value="thi_PPkinase"/>
    <property type="match status" value="1"/>
</dbReference>
<evidence type="ECO:0000256" key="3">
    <source>
        <dbReference type="ARBA" id="ARBA00022679"/>
    </source>
</evidence>
<dbReference type="Pfam" id="PF04263">
    <property type="entry name" value="TPK_catalytic"/>
    <property type="match status" value="1"/>
</dbReference>
<evidence type="ECO:0000256" key="5">
    <source>
        <dbReference type="ARBA" id="ARBA00022777"/>
    </source>
</evidence>
<evidence type="ECO:0000256" key="1">
    <source>
        <dbReference type="ARBA" id="ARBA00005078"/>
    </source>
</evidence>
<evidence type="ECO:0000256" key="6">
    <source>
        <dbReference type="ARBA" id="ARBA00022840"/>
    </source>
</evidence>
<dbReference type="InterPro" id="IPR007373">
    <property type="entry name" value="Thiamin_PyroPKinase_B1-bd"/>
</dbReference>
<evidence type="ECO:0000256" key="2">
    <source>
        <dbReference type="ARBA" id="ARBA00006785"/>
    </source>
</evidence>
<keyword evidence="3 7" id="KW-0808">Transferase</keyword>
<dbReference type="PANTHER" id="PTHR13622:SF8">
    <property type="entry name" value="THIAMIN PYROPHOSPHOKINASE 1"/>
    <property type="match status" value="1"/>
</dbReference>
<dbReference type="GO" id="GO:0030975">
    <property type="term" value="F:thiamine binding"/>
    <property type="evidence" value="ECO:0007669"/>
    <property type="project" value="UniProtKB-UniRule"/>
</dbReference>
<comment type="caution">
    <text evidence="9">The sequence shown here is derived from an EMBL/GenBank/DDBJ whole genome shotgun (WGS) entry which is preliminary data.</text>
</comment>
<protein>
    <recommendedName>
        <fullName evidence="7">Thiamine pyrophosphokinase</fullName>
        <ecNumber evidence="7">2.7.6.2</ecNumber>
    </recommendedName>
</protein>
<comment type="pathway">
    <text evidence="1 7">Cofactor biosynthesis; thiamine diphosphate biosynthesis; thiamine diphosphate from thiamine: step 1/1.</text>
</comment>
<evidence type="ECO:0000256" key="4">
    <source>
        <dbReference type="ARBA" id="ARBA00022741"/>
    </source>
</evidence>
<organism evidence="9 10">
    <name type="scientific">Phialemonium atrogriseum</name>
    <dbReference type="NCBI Taxonomy" id="1093897"/>
    <lineage>
        <taxon>Eukaryota</taxon>
        <taxon>Fungi</taxon>
        <taxon>Dikarya</taxon>
        <taxon>Ascomycota</taxon>
        <taxon>Pezizomycotina</taxon>
        <taxon>Sordariomycetes</taxon>
        <taxon>Sordariomycetidae</taxon>
        <taxon>Cephalothecales</taxon>
        <taxon>Cephalothecaceae</taxon>
        <taxon>Phialemonium</taxon>
    </lineage>
</organism>
<comment type="similarity">
    <text evidence="2 7">Belongs to the thiamine pyrophosphokinase family.</text>
</comment>
<dbReference type="InterPro" id="IPR007371">
    <property type="entry name" value="TPK_catalytic"/>
</dbReference>
<sequence>MSVTGDEGPVVWHLTRLFREKPLQSASQSGLNNRLGLVVLNQPLDHIGILRRFWDNTFVHVAADGGANCVYEVGAARGDASFDNLHVVIGDLDSLRDDVREYFESRPHPTKVIHDPDQYATDFGKAVRYIRNSQSTPVDIVAIGGLGGRVDQGLSQLHHLYLFQTAPRYADGRIYLVSGESITFLLKAGKHHIEVRGGGEEVFAKHVGILPIKEPSRISTKGLEWDVKDWETQFGGQLSTSNHILPETEVVEVETTKDVLFTVALKRLEHCPIKPI</sequence>
<evidence type="ECO:0000259" key="8">
    <source>
        <dbReference type="SMART" id="SM00983"/>
    </source>
</evidence>
<dbReference type="Gene3D" id="3.40.50.10240">
    <property type="entry name" value="Thiamin pyrophosphokinase, catalytic domain"/>
    <property type="match status" value="1"/>
</dbReference>
<dbReference type="EMBL" id="MU839013">
    <property type="protein sequence ID" value="KAK1765836.1"/>
    <property type="molecule type" value="Genomic_DNA"/>
</dbReference>
<dbReference type="SMART" id="SM00983">
    <property type="entry name" value="TPK_B1_binding"/>
    <property type="match status" value="1"/>
</dbReference>
<dbReference type="GO" id="GO:0006772">
    <property type="term" value="P:thiamine metabolic process"/>
    <property type="evidence" value="ECO:0007669"/>
    <property type="project" value="InterPro"/>
</dbReference>
<dbReference type="SUPFAM" id="SSF63862">
    <property type="entry name" value="Thiamin pyrophosphokinase, substrate-binding domain"/>
    <property type="match status" value="1"/>
</dbReference>
<dbReference type="Pfam" id="PF04265">
    <property type="entry name" value="TPK_B1_binding"/>
    <property type="match status" value="1"/>
</dbReference>
<dbReference type="EC" id="2.7.6.2" evidence="7"/>
<accession>A0AAJ0FER0</accession>
<name>A0AAJ0FER0_9PEZI</name>
<dbReference type="CDD" id="cd07995">
    <property type="entry name" value="TPK"/>
    <property type="match status" value="1"/>
</dbReference>
<dbReference type="InterPro" id="IPR036371">
    <property type="entry name" value="TPK_B1-bd_sf"/>
</dbReference>
<dbReference type="PANTHER" id="PTHR13622">
    <property type="entry name" value="THIAMIN PYROPHOSPHOKINASE"/>
    <property type="match status" value="1"/>
</dbReference>
<dbReference type="GO" id="GO:0016301">
    <property type="term" value="F:kinase activity"/>
    <property type="evidence" value="ECO:0007669"/>
    <property type="project" value="UniProtKB-UniRule"/>
</dbReference>
<reference evidence="9" key="1">
    <citation type="submission" date="2023-06" db="EMBL/GenBank/DDBJ databases">
        <title>Genome-scale phylogeny and comparative genomics of the fungal order Sordariales.</title>
        <authorList>
            <consortium name="Lawrence Berkeley National Laboratory"/>
            <person name="Hensen N."/>
            <person name="Bonometti L."/>
            <person name="Westerberg I."/>
            <person name="Brannstrom I.O."/>
            <person name="Guillou S."/>
            <person name="Cros-Aarteil S."/>
            <person name="Calhoun S."/>
            <person name="Haridas S."/>
            <person name="Kuo A."/>
            <person name="Mondo S."/>
            <person name="Pangilinan J."/>
            <person name="Riley R."/>
            <person name="Labutti K."/>
            <person name="Andreopoulos B."/>
            <person name="Lipzen A."/>
            <person name="Chen C."/>
            <person name="Yanf M."/>
            <person name="Daum C."/>
            <person name="Ng V."/>
            <person name="Clum A."/>
            <person name="Steindorff A."/>
            <person name="Ohm R."/>
            <person name="Martin F."/>
            <person name="Silar P."/>
            <person name="Natvig D."/>
            <person name="Lalanne C."/>
            <person name="Gautier V."/>
            <person name="Ament-Velasquez S.L."/>
            <person name="Kruys A."/>
            <person name="Hutchinson M.I."/>
            <person name="Powell A.J."/>
            <person name="Barry K."/>
            <person name="Miller A.N."/>
            <person name="Grigoriev I.V."/>
            <person name="Debuchy R."/>
            <person name="Gladieux P."/>
            <person name="Thoren M.H."/>
            <person name="Johannesson H."/>
        </authorList>
    </citation>
    <scope>NUCLEOTIDE SEQUENCE</scope>
    <source>
        <strain evidence="9">8032-3</strain>
    </source>
</reference>
<dbReference type="GO" id="GO:0004788">
    <property type="term" value="F:thiamine diphosphokinase activity"/>
    <property type="evidence" value="ECO:0007669"/>
    <property type="project" value="UniProtKB-UniRule"/>
</dbReference>
<dbReference type="PIRSF" id="PIRSF031057">
    <property type="entry name" value="Thiamin_pyrophosphokinase"/>
    <property type="match status" value="1"/>
</dbReference>
<feature type="domain" description="Thiamin pyrophosphokinase thiamin-binding" evidence="8">
    <location>
        <begin position="189"/>
        <end position="259"/>
    </location>
</feature>
<dbReference type="SUPFAM" id="SSF63999">
    <property type="entry name" value="Thiamin pyrophosphokinase, catalytic domain"/>
    <property type="match status" value="1"/>
</dbReference>
<dbReference type="GO" id="GO:0005524">
    <property type="term" value="F:ATP binding"/>
    <property type="evidence" value="ECO:0007669"/>
    <property type="project" value="UniProtKB-UniRule"/>
</dbReference>
<dbReference type="Proteomes" id="UP001244011">
    <property type="component" value="Unassembled WGS sequence"/>
</dbReference>
<dbReference type="AlphaFoldDB" id="A0AAJ0FER0"/>
<dbReference type="RefSeq" id="XP_060282049.1">
    <property type="nucleotide sequence ID" value="XM_060428294.1"/>
</dbReference>
<evidence type="ECO:0000313" key="9">
    <source>
        <dbReference type="EMBL" id="KAK1765836.1"/>
    </source>
</evidence>
<keyword evidence="6 7" id="KW-0067">ATP-binding</keyword>
<dbReference type="GO" id="GO:0009229">
    <property type="term" value="P:thiamine diphosphate biosynthetic process"/>
    <property type="evidence" value="ECO:0007669"/>
    <property type="project" value="UniProtKB-UniRule"/>
</dbReference>
<dbReference type="InterPro" id="IPR016966">
    <property type="entry name" value="Thiamin_pyrophosphokinase_euk"/>
</dbReference>
<keyword evidence="10" id="KW-1185">Reference proteome</keyword>
<dbReference type="GeneID" id="85311481"/>
<dbReference type="InterPro" id="IPR036759">
    <property type="entry name" value="TPK_catalytic_sf"/>
</dbReference>
<keyword evidence="5 7" id="KW-0418">Kinase</keyword>
<evidence type="ECO:0000313" key="10">
    <source>
        <dbReference type="Proteomes" id="UP001244011"/>
    </source>
</evidence>
<dbReference type="FunFam" id="2.60.120.320:FF:000001">
    <property type="entry name" value="Thiamine pyrophosphokinase"/>
    <property type="match status" value="1"/>
</dbReference>
<gene>
    <name evidence="9" type="ORF">QBC33DRAFT_542633</name>
</gene>